<dbReference type="Proteomes" id="UP001589776">
    <property type="component" value="Unassembled WGS sequence"/>
</dbReference>
<protein>
    <submittedName>
        <fullName evidence="2">Uncharacterized protein</fullName>
    </submittedName>
</protein>
<name>A0ABV6DVH9_9BACL</name>
<proteinExistence type="predicted"/>
<evidence type="ECO:0000313" key="2">
    <source>
        <dbReference type="EMBL" id="MFC0216673.1"/>
    </source>
</evidence>
<feature type="region of interest" description="Disordered" evidence="1">
    <location>
        <begin position="1"/>
        <end position="44"/>
    </location>
</feature>
<feature type="compositionally biased region" description="Basic and acidic residues" evidence="1">
    <location>
        <begin position="18"/>
        <end position="28"/>
    </location>
</feature>
<accession>A0ABV6DVH9</accession>
<comment type="caution">
    <text evidence="2">The sequence shown here is derived from an EMBL/GenBank/DDBJ whole genome shotgun (WGS) entry which is preliminary data.</text>
</comment>
<reference evidence="2 3" key="1">
    <citation type="submission" date="2024-09" db="EMBL/GenBank/DDBJ databases">
        <authorList>
            <person name="Sun Q."/>
            <person name="Mori K."/>
        </authorList>
    </citation>
    <scope>NUCLEOTIDE SEQUENCE [LARGE SCALE GENOMIC DNA]</scope>
    <source>
        <strain evidence="2 3">CCM 7759</strain>
    </source>
</reference>
<evidence type="ECO:0000313" key="3">
    <source>
        <dbReference type="Proteomes" id="UP001589776"/>
    </source>
</evidence>
<dbReference type="EMBL" id="JBHLWN010000124">
    <property type="protein sequence ID" value="MFC0216673.1"/>
    <property type="molecule type" value="Genomic_DNA"/>
</dbReference>
<dbReference type="RefSeq" id="WP_377475084.1">
    <property type="nucleotide sequence ID" value="NZ_JBHLWN010000124.1"/>
</dbReference>
<keyword evidence="3" id="KW-1185">Reference proteome</keyword>
<feature type="compositionally biased region" description="Polar residues" evidence="1">
    <location>
        <begin position="30"/>
        <end position="44"/>
    </location>
</feature>
<evidence type="ECO:0000256" key="1">
    <source>
        <dbReference type="SAM" id="MobiDB-lite"/>
    </source>
</evidence>
<sequence>MTGRNNHPKNTGPAGKPSRLDQFGERMADNSPSVKGGNNESGKQ</sequence>
<gene>
    <name evidence="2" type="ORF">ACFFK0_30190</name>
</gene>
<organism evidence="2 3">
    <name type="scientific">Paenibacillus chartarius</name>
    <dbReference type="NCBI Taxonomy" id="747481"/>
    <lineage>
        <taxon>Bacteria</taxon>
        <taxon>Bacillati</taxon>
        <taxon>Bacillota</taxon>
        <taxon>Bacilli</taxon>
        <taxon>Bacillales</taxon>
        <taxon>Paenibacillaceae</taxon>
        <taxon>Paenibacillus</taxon>
    </lineage>
</organism>